<evidence type="ECO:0000256" key="2">
    <source>
        <dbReference type="ARBA" id="ARBA00010337"/>
    </source>
</evidence>
<feature type="region of interest" description="Disordered" evidence="6">
    <location>
        <begin position="598"/>
        <end position="626"/>
    </location>
</feature>
<accession>I0YSC9</accession>
<dbReference type="PANTHER" id="PTHR19302">
    <property type="entry name" value="GAMMA TUBULIN COMPLEX PROTEIN"/>
    <property type="match status" value="1"/>
</dbReference>
<dbReference type="GO" id="GO:0043015">
    <property type="term" value="F:gamma-tubulin binding"/>
    <property type="evidence" value="ECO:0007669"/>
    <property type="project" value="InterPro"/>
</dbReference>
<dbReference type="InterPro" id="IPR040457">
    <property type="entry name" value="GCP_C"/>
</dbReference>
<keyword evidence="4" id="KW-0493">Microtubule</keyword>
<dbReference type="eggNOG" id="KOG4344">
    <property type="taxonomic scope" value="Eukaryota"/>
</dbReference>
<dbReference type="AlphaFoldDB" id="I0YSC9"/>
<evidence type="ECO:0000256" key="4">
    <source>
        <dbReference type="ARBA" id="ARBA00022701"/>
    </source>
</evidence>
<organism evidence="9 10">
    <name type="scientific">Coccomyxa subellipsoidea (strain C-169)</name>
    <name type="common">Green microalga</name>
    <dbReference type="NCBI Taxonomy" id="574566"/>
    <lineage>
        <taxon>Eukaryota</taxon>
        <taxon>Viridiplantae</taxon>
        <taxon>Chlorophyta</taxon>
        <taxon>core chlorophytes</taxon>
        <taxon>Trebouxiophyceae</taxon>
        <taxon>Trebouxiophyceae incertae sedis</taxon>
        <taxon>Coccomyxaceae</taxon>
        <taxon>Coccomyxa</taxon>
        <taxon>Coccomyxa subellipsoidea</taxon>
    </lineage>
</organism>
<reference evidence="9 10" key="1">
    <citation type="journal article" date="2012" name="Genome Biol.">
        <title>The genome of the polar eukaryotic microalga coccomyxa subellipsoidea reveals traits of cold adaptation.</title>
        <authorList>
            <person name="Blanc G."/>
            <person name="Agarkova I."/>
            <person name="Grimwood J."/>
            <person name="Kuo A."/>
            <person name="Brueggeman A."/>
            <person name="Dunigan D."/>
            <person name="Gurnon J."/>
            <person name="Ladunga I."/>
            <person name="Lindquist E."/>
            <person name="Lucas S."/>
            <person name="Pangilinan J."/>
            <person name="Proschold T."/>
            <person name="Salamov A."/>
            <person name="Schmutz J."/>
            <person name="Weeks D."/>
            <person name="Yamada T."/>
            <person name="Claverie J.M."/>
            <person name="Grigoriev I."/>
            <person name="Van Etten J."/>
            <person name="Lomsadze A."/>
            <person name="Borodovsky M."/>
        </authorList>
    </citation>
    <scope>NUCLEOTIDE SEQUENCE [LARGE SCALE GENOMIC DNA]</scope>
    <source>
        <strain evidence="9 10">C-169</strain>
    </source>
</reference>
<feature type="domain" description="Gamma tubulin complex component C-terminal" evidence="7">
    <location>
        <begin position="876"/>
        <end position="1168"/>
    </location>
</feature>
<evidence type="ECO:0000313" key="9">
    <source>
        <dbReference type="EMBL" id="EIE21298.1"/>
    </source>
</evidence>
<dbReference type="GO" id="GO:0005874">
    <property type="term" value="C:microtubule"/>
    <property type="evidence" value="ECO:0007669"/>
    <property type="project" value="UniProtKB-KW"/>
</dbReference>
<dbReference type="KEGG" id="csl:COCSUDRAFT_83522"/>
<keyword evidence="5" id="KW-0206">Cytoskeleton</keyword>
<feature type="region of interest" description="Disordered" evidence="6">
    <location>
        <begin position="712"/>
        <end position="752"/>
    </location>
</feature>
<evidence type="ECO:0000313" key="10">
    <source>
        <dbReference type="Proteomes" id="UP000007264"/>
    </source>
</evidence>
<protein>
    <recommendedName>
        <fullName evidence="11">Gamma-tubulin complex component</fullName>
    </recommendedName>
</protein>
<sequence length="1176" mass="125023">MGVNAQFGKQRALQQLRTLLMQHDLSKDTLDVHHRVLAALLALSRRPLQYHYTAPSFLSRPHPGNSLHAGEDEDAGSDLSELSAWEDEAAGSDELSDWSDDGADRIPAGPLAQQTDAAWSPPKPSWQRLSDSWEAGRAAKVKLQPPQPADSPAYGDGSLLRTLAATRGRGVPFIAPSARLFFTEQDLVLHMLRGSPSPGRALTLKPDLDEYSVTAGAHVAHLSPGCLQNMLGRFTRSGTISYRLQMFVRAVRAAATTPSQTRALAAAPTLAAFAAALADELAAVQSALIGVQEDFAALVRQGGNSGADVGLIALEAAAAMRRLRLLEAVMSALDLGEQGAASAAGQAAALLDGLHALLHSLAGDATPQGRAEVAVLLRLLLRSARPLLDALDTWLQHGLLTDGPEFFICSAPEVSVEDADFWHGGAFRLRRGADESVICPRFLDPLVGGILSAGKSVLLLRMKQPQNNRSVHVSPNAEAGDSGRPPLHQDILQRLRDLVSFEEEESMTSFGPAQNLADRMAATSGYHLATSCSRLEAGTRAAERAADVFSAASGQAAAMQQPPGHADVIARPLRLPGERGWGLSSHLTADFDASGSSSGYAYSASSPSGLPTPSKNGLPAASPAQTTGPAARIYWSEDGSIAGAGVEQTWTKAEDGLGGRGIARGEQWAQSSLSQVSGEGARLGGRCDVSGVLGDVSNLTLGARRTIPIKQPKLDSTAGATTQARCTDDSKIPDSAKSAPLSADPSALSGTDPGLKDWYTRMLGAMCDPTGLLDPERCTASGPSGRTREDGFVPASVQATLINPFSGKAVQQMWGAKWKQHEAGDEPGEKWLSDLRDPDLPPVKIAIQECFLAPIHERVEYTGGQLLGSLMAEWGLRQQLTALQNVYLLVSPAMQPFTESLFALLAQKGDKPWEAAGPQLFELQGSLEQCLADERGGALLPAHAVILEVVSGEGPAVGSSKGNAVAALRQLRLRLRLPWPLSLVVQECHMEQYNDVTTLLLQVSWVRAALQGLRDIRSPAARGVDASDGLCWQMTHFATHLHCFVMDCLLHLAVPQLSQALEAARTLDDVAAAHDAFLEAAMRAAVVANDHTSLLVLKAVTKLLDLALRFADLAKGGAAEAGEVGEIGREWRDRHRYLMKLLNARSLHSGGFASLERLAVRLDYNGFYRSADAAAL</sequence>
<feature type="region of interest" description="Disordered" evidence="6">
    <location>
        <begin position="468"/>
        <end position="487"/>
    </location>
</feature>
<dbReference type="STRING" id="574566.I0YSC9"/>
<evidence type="ECO:0000256" key="1">
    <source>
        <dbReference type="ARBA" id="ARBA00004245"/>
    </source>
</evidence>
<dbReference type="InterPro" id="IPR041470">
    <property type="entry name" value="GCP_N"/>
</dbReference>
<dbReference type="Gene3D" id="1.20.120.1900">
    <property type="entry name" value="Gamma-tubulin complex, C-terminal domain"/>
    <property type="match status" value="1"/>
</dbReference>
<dbReference type="GO" id="GO:0000922">
    <property type="term" value="C:spindle pole"/>
    <property type="evidence" value="ECO:0007669"/>
    <property type="project" value="InterPro"/>
</dbReference>
<dbReference type="Pfam" id="PF17681">
    <property type="entry name" value="GCP_N_terminal"/>
    <property type="match status" value="1"/>
</dbReference>
<dbReference type="GO" id="GO:0007020">
    <property type="term" value="P:microtubule nucleation"/>
    <property type="evidence" value="ECO:0007669"/>
    <property type="project" value="InterPro"/>
</dbReference>
<keyword evidence="3" id="KW-0963">Cytoplasm</keyword>
<comment type="similarity">
    <text evidence="2">Belongs to the TUBGCP family.</text>
</comment>
<dbReference type="GO" id="GO:0051011">
    <property type="term" value="F:microtubule minus-end binding"/>
    <property type="evidence" value="ECO:0007669"/>
    <property type="project" value="TreeGrafter"/>
</dbReference>
<dbReference type="GO" id="GO:0031122">
    <property type="term" value="P:cytoplasmic microtubule organization"/>
    <property type="evidence" value="ECO:0007669"/>
    <property type="project" value="TreeGrafter"/>
</dbReference>
<dbReference type="GO" id="GO:0051321">
    <property type="term" value="P:meiotic cell cycle"/>
    <property type="evidence" value="ECO:0007669"/>
    <property type="project" value="TreeGrafter"/>
</dbReference>
<gene>
    <name evidence="9" type="ORF">COCSUDRAFT_83522</name>
</gene>
<evidence type="ECO:0000259" key="8">
    <source>
        <dbReference type="Pfam" id="PF17681"/>
    </source>
</evidence>
<dbReference type="GeneID" id="17039229"/>
<proteinExistence type="inferred from homology"/>
<dbReference type="RefSeq" id="XP_005645842.1">
    <property type="nucleotide sequence ID" value="XM_005645785.1"/>
</dbReference>
<dbReference type="GO" id="GO:0000930">
    <property type="term" value="C:gamma-tubulin complex"/>
    <property type="evidence" value="ECO:0007669"/>
    <property type="project" value="TreeGrafter"/>
</dbReference>
<evidence type="ECO:0000256" key="6">
    <source>
        <dbReference type="SAM" id="MobiDB-lite"/>
    </source>
</evidence>
<keyword evidence="10" id="KW-1185">Reference proteome</keyword>
<evidence type="ECO:0000256" key="3">
    <source>
        <dbReference type="ARBA" id="ARBA00022490"/>
    </source>
</evidence>
<dbReference type="OrthoDB" id="542853at2759"/>
<dbReference type="EMBL" id="AGSI01000013">
    <property type="protein sequence ID" value="EIE21298.1"/>
    <property type="molecule type" value="Genomic_DNA"/>
</dbReference>
<feature type="region of interest" description="Disordered" evidence="6">
    <location>
        <begin position="55"/>
        <end position="130"/>
    </location>
</feature>
<feature type="domain" description="Gamma tubulin complex component protein N-terminal" evidence="8">
    <location>
        <begin position="189"/>
        <end position="466"/>
    </location>
</feature>
<dbReference type="InterPro" id="IPR007259">
    <property type="entry name" value="GCP"/>
</dbReference>
<dbReference type="Proteomes" id="UP000007264">
    <property type="component" value="Unassembled WGS sequence"/>
</dbReference>
<name>I0YSC9_COCSC</name>
<feature type="compositionally biased region" description="Acidic residues" evidence="6">
    <location>
        <begin position="84"/>
        <end position="101"/>
    </location>
</feature>
<feature type="compositionally biased region" description="Low complexity" evidence="6">
    <location>
        <begin position="735"/>
        <end position="749"/>
    </location>
</feature>
<comment type="subcellular location">
    <subcellularLocation>
        <location evidence="1">Cytoplasm</location>
        <location evidence="1">Cytoskeleton</location>
    </subcellularLocation>
</comment>
<dbReference type="InterPro" id="IPR042241">
    <property type="entry name" value="GCP_C_sf"/>
</dbReference>
<evidence type="ECO:0008006" key="11">
    <source>
        <dbReference type="Google" id="ProtNLM"/>
    </source>
</evidence>
<dbReference type="GO" id="GO:0000278">
    <property type="term" value="P:mitotic cell cycle"/>
    <property type="evidence" value="ECO:0007669"/>
    <property type="project" value="TreeGrafter"/>
</dbReference>
<dbReference type="GO" id="GO:0051225">
    <property type="term" value="P:spindle assembly"/>
    <property type="evidence" value="ECO:0007669"/>
    <property type="project" value="TreeGrafter"/>
</dbReference>
<evidence type="ECO:0000256" key="5">
    <source>
        <dbReference type="ARBA" id="ARBA00023212"/>
    </source>
</evidence>
<evidence type="ECO:0000259" key="7">
    <source>
        <dbReference type="Pfam" id="PF04130"/>
    </source>
</evidence>
<comment type="caution">
    <text evidence="9">The sequence shown here is derived from an EMBL/GenBank/DDBJ whole genome shotgun (WGS) entry which is preliminary data.</text>
</comment>
<feature type="compositionally biased region" description="Low complexity" evidence="6">
    <location>
        <begin position="598"/>
        <end position="609"/>
    </location>
</feature>
<dbReference type="Pfam" id="PF04130">
    <property type="entry name" value="GCP_C_terminal"/>
    <property type="match status" value="1"/>
</dbReference>
<dbReference type="PANTHER" id="PTHR19302:SF33">
    <property type="entry name" value="GAMMA-TUBULIN COMPLEX COMPONENT 5"/>
    <property type="match status" value="1"/>
</dbReference>